<organism evidence="1 2">
    <name type="scientific">Mycena venus</name>
    <dbReference type="NCBI Taxonomy" id="2733690"/>
    <lineage>
        <taxon>Eukaryota</taxon>
        <taxon>Fungi</taxon>
        <taxon>Dikarya</taxon>
        <taxon>Basidiomycota</taxon>
        <taxon>Agaricomycotina</taxon>
        <taxon>Agaricomycetes</taxon>
        <taxon>Agaricomycetidae</taxon>
        <taxon>Agaricales</taxon>
        <taxon>Marasmiineae</taxon>
        <taxon>Mycenaceae</taxon>
        <taxon>Mycena</taxon>
    </lineage>
</organism>
<protein>
    <submittedName>
        <fullName evidence="1">Uncharacterized protein</fullName>
    </submittedName>
</protein>
<dbReference type="Proteomes" id="UP000620124">
    <property type="component" value="Unassembled WGS sequence"/>
</dbReference>
<dbReference type="AlphaFoldDB" id="A0A8H6ZA22"/>
<evidence type="ECO:0000313" key="1">
    <source>
        <dbReference type="EMBL" id="KAF7372501.1"/>
    </source>
</evidence>
<gene>
    <name evidence="1" type="ORF">MVEN_00111900</name>
</gene>
<proteinExistence type="predicted"/>
<sequence length="83" mass="9042">MLIRSPRLLARAHGANLDSGMHYSSGLPADAPVDYWISAGSRREMGSEDRLCGPRPFPDSARPTKLNISWQGYASNTALEPLS</sequence>
<accession>A0A8H6ZA22</accession>
<comment type="caution">
    <text evidence="1">The sequence shown here is derived from an EMBL/GenBank/DDBJ whole genome shotgun (WGS) entry which is preliminary data.</text>
</comment>
<evidence type="ECO:0000313" key="2">
    <source>
        <dbReference type="Proteomes" id="UP000620124"/>
    </source>
</evidence>
<reference evidence="1" key="1">
    <citation type="submission" date="2020-05" db="EMBL/GenBank/DDBJ databases">
        <title>Mycena genomes resolve the evolution of fungal bioluminescence.</title>
        <authorList>
            <person name="Tsai I.J."/>
        </authorList>
    </citation>
    <scope>NUCLEOTIDE SEQUENCE</scope>
    <source>
        <strain evidence="1">CCC161011</strain>
    </source>
</reference>
<keyword evidence="2" id="KW-1185">Reference proteome</keyword>
<dbReference type="EMBL" id="JACAZI010000001">
    <property type="protein sequence ID" value="KAF7372501.1"/>
    <property type="molecule type" value="Genomic_DNA"/>
</dbReference>
<name>A0A8H6ZA22_9AGAR</name>